<keyword evidence="12 15" id="KW-0413">Isomerase</keyword>
<dbReference type="CDD" id="cd18809">
    <property type="entry name" value="SF1_C_RecD"/>
    <property type="match status" value="1"/>
</dbReference>
<evidence type="ECO:0000313" key="19">
    <source>
        <dbReference type="Proteomes" id="UP000019373"/>
    </source>
</evidence>
<keyword evidence="8 15" id="KW-0238">DNA-binding</keyword>
<evidence type="ECO:0000256" key="3">
    <source>
        <dbReference type="ARBA" id="ARBA00022741"/>
    </source>
</evidence>
<name>U1GI40_ENDPU</name>
<dbReference type="InterPro" id="IPR051055">
    <property type="entry name" value="PIF1_helicase"/>
</dbReference>
<dbReference type="HOGENOM" id="CLU_001613_0_1_1"/>
<dbReference type="eggNOG" id="KOG0987">
    <property type="taxonomic scope" value="Eukaryota"/>
</dbReference>
<feature type="compositionally biased region" description="Polar residues" evidence="16">
    <location>
        <begin position="105"/>
        <end position="114"/>
    </location>
</feature>
<feature type="domain" description="AAA+ ATPase" evidence="17">
    <location>
        <begin position="230"/>
        <end position="397"/>
    </location>
</feature>
<keyword evidence="7 15" id="KW-0067">ATP-binding</keyword>
<accession>U1GI40</accession>
<dbReference type="EMBL" id="KE721204">
    <property type="protein sequence ID" value="ERF71476.1"/>
    <property type="molecule type" value="Genomic_DNA"/>
</dbReference>
<dbReference type="GO" id="GO:0000723">
    <property type="term" value="P:telomere maintenance"/>
    <property type="evidence" value="ECO:0007669"/>
    <property type="project" value="InterPro"/>
</dbReference>
<dbReference type="InterPro" id="IPR027417">
    <property type="entry name" value="P-loop_NTPase"/>
</dbReference>
<dbReference type="InterPro" id="IPR049163">
    <property type="entry name" value="Pif1-like_2B_dom"/>
</dbReference>
<dbReference type="GO" id="GO:0006281">
    <property type="term" value="P:DNA repair"/>
    <property type="evidence" value="ECO:0007669"/>
    <property type="project" value="UniProtKB-UniRule"/>
</dbReference>
<dbReference type="InterPro" id="IPR010285">
    <property type="entry name" value="DNA_helicase_pif1-like_DEAD"/>
</dbReference>
<keyword evidence="13 15" id="KW-0539">Nucleus</keyword>
<feature type="compositionally biased region" description="Low complexity" evidence="16">
    <location>
        <begin position="115"/>
        <end position="128"/>
    </location>
</feature>
<feature type="region of interest" description="Disordered" evidence="16">
    <location>
        <begin position="698"/>
        <end position="722"/>
    </location>
</feature>
<evidence type="ECO:0000256" key="13">
    <source>
        <dbReference type="ARBA" id="ARBA00023242"/>
    </source>
</evidence>
<evidence type="ECO:0000256" key="7">
    <source>
        <dbReference type="ARBA" id="ARBA00022840"/>
    </source>
</evidence>
<evidence type="ECO:0000256" key="11">
    <source>
        <dbReference type="ARBA" id="ARBA00023204"/>
    </source>
</evidence>
<dbReference type="CDD" id="cd18037">
    <property type="entry name" value="DEXSc_Pif1_like"/>
    <property type="match status" value="1"/>
</dbReference>
<evidence type="ECO:0000313" key="18">
    <source>
        <dbReference type="EMBL" id="ERF71476.1"/>
    </source>
</evidence>
<comment type="function">
    <text evidence="15">DNA-dependent ATPase and 5'-3' DNA helicase required for the maintenance of both mitochondrial and nuclear genome stability.</text>
</comment>
<keyword evidence="19" id="KW-1185">Reference proteome</keyword>
<dbReference type="GO" id="GO:0043139">
    <property type="term" value="F:5'-3' DNA helicase activity"/>
    <property type="evidence" value="ECO:0007669"/>
    <property type="project" value="UniProtKB-UniRule"/>
</dbReference>
<comment type="catalytic activity">
    <reaction evidence="14 15">
        <text>ATP + H2O = ADP + phosphate + H(+)</text>
        <dbReference type="Rhea" id="RHEA:13065"/>
        <dbReference type="ChEBI" id="CHEBI:15377"/>
        <dbReference type="ChEBI" id="CHEBI:15378"/>
        <dbReference type="ChEBI" id="CHEBI:30616"/>
        <dbReference type="ChEBI" id="CHEBI:43474"/>
        <dbReference type="ChEBI" id="CHEBI:456216"/>
        <dbReference type="EC" id="5.6.2.3"/>
    </reaction>
</comment>
<dbReference type="Gene3D" id="3.40.50.300">
    <property type="entry name" value="P-loop containing nucleotide triphosphate hydrolases"/>
    <property type="match status" value="1"/>
</dbReference>
<evidence type="ECO:0000256" key="6">
    <source>
        <dbReference type="ARBA" id="ARBA00022806"/>
    </source>
</evidence>
<dbReference type="GeneID" id="19235526"/>
<evidence type="ECO:0000256" key="12">
    <source>
        <dbReference type="ARBA" id="ARBA00023235"/>
    </source>
</evidence>
<evidence type="ECO:0000256" key="8">
    <source>
        <dbReference type="ARBA" id="ARBA00023125"/>
    </source>
</evidence>
<feature type="compositionally biased region" description="Polar residues" evidence="16">
    <location>
        <begin position="1"/>
        <end position="13"/>
    </location>
</feature>
<comment type="subunit">
    <text evidence="15">Monomer.</text>
</comment>
<dbReference type="AlphaFoldDB" id="U1GI40"/>
<dbReference type="GO" id="GO:0005739">
    <property type="term" value="C:mitochondrion"/>
    <property type="evidence" value="ECO:0007669"/>
    <property type="project" value="UniProtKB-SubCell"/>
</dbReference>
<evidence type="ECO:0000256" key="9">
    <source>
        <dbReference type="ARBA" id="ARBA00023128"/>
    </source>
</evidence>
<dbReference type="SUPFAM" id="SSF52540">
    <property type="entry name" value="P-loop containing nucleoside triphosphate hydrolases"/>
    <property type="match status" value="2"/>
</dbReference>
<evidence type="ECO:0000259" key="17">
    <source>
        <dbReference type="SMART" id="SM00382"/>
    </source>
</evidence>
<gene>
    <name evidence="15" type="primary">PIF1</name>
    <name evidence="18" type="ORF">EPUS_00465</name>
</gene>
<evidence type="ECO:0000256" key="5">
    <source>
        <dbReference type="ARBA" id="ARBA00022801"/>
    </source>
</evidence>
<evidence type="ECO:0000256" key="10">
    <source>
        <dbReference type="ARBA" id="ARBA00023172"/>
    </source>
</evidence>
<keyword evidence="3 15" id="KW-0547">Nucleotide-binding</keyword>
<dbReference type="SMART" id="SM00382">
    <property type="entry name" value="AAA"/>
    <property type="match status" value="1"/>
</dbReference>
<evidence type="ECO:0000256" key="14">
    <source>
        <dbReference type="ARBA" id="ARBA00048954"/>
    </source>
</evidence>
<dbReference type="OrthoDB" id="432234at2759"/>
<feature type="region of interest" description="Disordered" evidence="16">
    <location>
        <begin position="1"/>
        <end position="63"/>
    </location>
</feature>
<feature type="compositionally biased region" description="Polar residues" evidence="16">
    <location>
        <begin position="51"/>
        <end position="63"/>
    </location>
</feature>
<comment type="cofactor">
    <cofactor evidence="1 15">
        <name>Mg(2+)</name>
        <dbReference type="ChEBI" id="CHEBI:18420"/>
    </cofactor>
</comment>
<dbReference type="Pfam" id="PF21530">
    <property type="entry name" value="Pif1_2B_dom"/>
    <property type="match status" value="1"/>
</dbReference>
<feature type="region of interest" description="Disordered" evidence="16">
    <location>
        <begin position="86"/>
        <end position="182"/>
    </location>
</feature>
<sequence length="732" mass="81626">MFSKAVQQYSYSGINAPPAAGKKQQQPLQTRPSPPNLQKPSGTTKRKFERTISNTGSLGALHGSTQFLNENDFDDDAAIDLTVNGPAVTYPTLPKVSPEIIYPSLPSQPTDTNRPPSSSAPVPWSSSPPEHHHPHPPSKRRTVPWLDKQGNDKSLAPFPSKKPDGSPYPWNKTASAMKAEQRELRKINNSRATTSKQGDMPDEKPAAVTALPKIFLSEEQKAILTAVVDEGKSIFFTGSAGTGKSVLMRSIINKLRNKYNKEPDRLAVTASTGLAAVNIDGTTLHSFAGIGLGKEPATELLKKIRRTPKTRQRWIRTKVLIIDEVSMIDGDLFDKLEQVARIIRNNGSPFGGIQLVVTGDFFQLPPVPEKDRAAKFSFDAATWNTCIEHTILLTHVFRQKDATFAEMLNQMRLGRLTPASIRAFQSLSRPLNFTDNLEATELFPTRAEVDYANNNKMKMLSGETMTYTAEDSGVMDLAVRERILKYFMAPKELQLKKGAQVMLIKNFDQNLVNGSLGKVVRFSDLEMFAYSKEHAEEFDAAYRDGRSPDDAQFRKMREKIHAAVYKNGTSGRGKLFPVVCFQLSDGSFREIIVQPEEWKSELPNGEIQAKRQQIPLILAWALSIHKAQGQTLERVKVDLGRVFEKGQAYVALSRATTQQGLQVTRFDAKKVMVHPKVVTFYDQLVSISHVQGKKGERVQGLSASEYEKGSVEGREEEYDDDDEAERLMQEFA</sequence>
<evidence type="ECO:0000256" key="15">
    <source>
        <dbReference type="HAMAP-Rule" id="MF_03176"/>
    </source>
</evidence>
<feature type="compositionally biased region" description="Basic residues" evidence="16">
    <location>
        <begin position="132"/>
        <end position="142"/>
    </location>
</feature>
<dbReference type="Pfam" id="PF05970">
    <property type="entry name" value="PIF1"/>
    <property type="match status" value="1"/>
</dbReference>
<dbReference type="Proteomes" id="UP000019373">
    <property type="component" value="Unassembled WGS sequence"/>
</dbReference>
<dbReference type="InterPro" id="IPR048293">
    <property type="entry name" value="PIF1_RRM3_pfh1"/>
</dbReference>
<dbReference type="InterPro" id="IPR003593">
    <property type="entry name" value="AAA+_ATPase"/>
</dbReference>
<reference evidence="19" key="1">
    <citation type="journal article" date="2014" name="BMC Genomics">
        <title>Genome characteristics reveal the impact of lichenization on lichen-forming fungus Endocarpon pusillum Hedwig (Verrucariales, Ascomycota).</title>
        <authorList>
            <person name="Wang Y.-Y."/>
            <person name="Liu B."/>
            <person name="Zhang X.-Y."/>
            <person name="Zhou Q.-M."/>
            <person name="Zhang T."/>
            <person name="Li H."/>
            <person name="Yu Y.-F."/>
            <person name="Zhang X.-L."/>
            <person name="Hao X.-Y."/>
            <person name="Wang M."/>
            <person name="Wang L."/>
            <person name="Wei J.-C."/>
        </authorList>
    </citation>
    <scope>NUCLEOTIDE SEQUENCE [LARGE SCALE GENOMIC DNA]</scope>
    <source>
        <strain evidence="19">Z07020 / HMAS-L-300199</strain>
    </source>
</reference>
<dbReference type="OMA" id="MVHPKVT"/>
<organism evidence="18 19">
    <name type="scientific">Endocarpon pusillum (strain Z07020 / HMAS-L-300199)</name>
    <name type="common">Lichen-forming fungus</name>
    <dbReference type="NCBI Taxonomy" id="1263415"/>
    <lineage>
        <taxon>Eukaryota</taxon>
        <taxon>Fungi</taxon>
        <taxon>Dikarya</taxon>
        <taxon>Ascomycota</taxon>
        <taxon>Pezizomycotina</taxon>
        <taxon>Eurotiomycetes</taxon>
        <taxon>Chaetothyriomycetidae</taxon>
        <taxon>Verrucariales</taxon>
        <taxon>Verrucariaceae</taxon>
        <taxon>Endocarpon</taxon>
    </lineage>
</organism>
<evidence type="ECO:0000256" key="1">
    <source>
        <dbReference type="ARBA" id="ARBA00001946"/>
    </source>
</evidence>
<keyword evidence="6 15" id="KW-0347">Helicase</keyword>
<dbReference type="GO" id="GO:0003697">
    <property type="term" value="F:single-stranded DNA binding"/>
    <property type="evidence" value="ECO:0007669"/>
    <property type="project" value="UniProtKB-ARBA"/>
</dbReference>
<proteinExistence type="inferred from homology"/>
<evidence type="ECO:0000256" key="2">
    <source>
        <dbReference type="ARBA" id="ARBA00004604"/>
    </source>
</evidence>
<evidence type="ECO:0000256" key="16">
    <source>
        <dbReference type="SAM" id="MobiDB-lite"/>
    </source>
</evidence>
<dbReference type="GO" id="GO:0016887">
    <property type="term" value="F:ATP hydrolysis activity"/>
    <property type="evidence" value="ECO:0007669"/>
    <property type="project" value="RHEA"/>
</dbReference>
<keyword evidence="5 15" id="KW-0378">Hydrolase</keyword>
<comment type="similarity">
    <text evidence="15">Belongs to the helicase family. PIF1 subfamily.</text>
</comment>
<dbReference type="GO" id="GO:0005524">
    <property type="term" value="F:ATP binding"/>
    <property type="evidence" value="ECO:0007669"/>
    <property type="project" value="UniProtKB-UniRule"/>
</dbReference>
<dbReference type="HAMAP" id="MF_03176">
    <property type="entry name" value="PIF1"/>
    <property type="match status" value="1"/>
</dbReference>
<dbReference type="EC" id="5.6.2.3" evidence="15"/>
<dbReference type="RefSeq" id="XP_007802685.1">
    <property type="nucleotide sequence ID" value="XM_007804494.1"/>
</dbReference>
<keyword evidence="9 15" id="KW-0496">Mitochondrion</keyword>
<comment type="subcellular location">
    <subcellularLocation>
        <location evidence="2">Nucleus</location>
        <location evidence="2">Nucleolus</location>
    </subcellularLocation>
    <subcellularLocation>
        <location evidence="15">Nucleus</location>
    </subcellularLocation>
    <subcellularLocation>
        <location evidence="15">Mitochondrion</location>
    </subcellularLocation>
</comment>
<dbReference type="PANTHER" id="PTHR47642:SF5">
    <property type="entry name" value="ATP-DEPENDENT DNA HELICASE"/>
    <property type="match status" value="1"/>
</dbReference>
<keyword evidence="4 15" id="KW-0227">DNA damage</keyword>
<feature type="binding site" evidence="15">
    <location>
        <begin position="238"/>
        <end position="245"/>
    </location>
    <ligand>
        <name>ATP</name>
        <dbReference type="ChEBI" id="CHEBI:30616"/>
    </ligand>
</feature>
<dbReference type="PANTHER" id="PTHR47642">
    <property type="entry name" value="ATP-DEPENDENT DNA HELICASE"/>
    <property type="match status" value="1"/>
</dbReference>
<evidence type="ECO:0000256" key="4">
    <source>
        <dbReference type="ARBA" id="ARBA00022763"/>
    </source>
</evidence>
<keyword evidence="10 15" id="KW-0233">DNA recombination</keyword>
<dbReference type="FunFam" id="3.40.50.300:FF:001226">
    <property type="entry name" value="ATP-dependent DNA helicase PIF1"/>
    <property type="match status" value="1"/>
</dbReference>
<protein>
    <recommendedName>
        <fullName evidence="15">ATP-dependent DNA helicase PIF1</fullName>
        <ecNumber evidence="15">5.6.2.3</ecNumber>
    </recommendedName>
    <alternativeName>
        <fullName evidence="15">DNA 5'-3' helicase PIF1</fullName>
    </alternativeName>
    <alternativeName>
        <fullName evidence="15">DNA repair and recombination helicase PIF1</fullName>
    </alternativeName>
</protein>
<keyword evidence="11 15" id="KW-0234">DNA repair</keyword>
<dbReference type="GO" id="GO:0006310">
    <property type="term" value="P:DNA recombination"/>
    <property type="evidence" value="ECO:0007669"/>
    <property type="project" value="UniProtKB-UniRule"/>
</dbReference>
<dbReference type="GO" id="GO:0005730">
    <property type="term" value="C:nucleolus"/>
    <property type="evidence" value="ECO:0007669"/>
    <property type="project" value="UniProtKB-SubCell"/>
</dbReference>
<feature type="DNA-binding region" evidence="15">
    <location>
        <begin position="647"/>
        <end position="666"/>
    </location>
</feature>